<proteinExistence type="predicted"/>
<feature type="domain" description="HTH gntR-type" evidence="5">
    <location>
        <begin position="5"/>
        <end position="73"/>
    </location>
</feature>
<dbReference type="InterPro" id="IPR050679">
    <property type="entry name" value="Bact_HTH_transcr_reg"/>
</dbReference>
<evidence type="ECO:0000256" key="2">
    <source>
        <dbReference type="ARBA" id="ARBA00023015"/>
    </source>
</evidence>
<evidence type="ECO:0000313" key="6">
    <source>
        <dbReference type="EMBL" id="SEJ45690.1"/>
    </source>
</evidence>
<keyword evidence="3" id="KW-0238">DNA-binding</keyword>
<reference evidence="7" key="1">
    <citation type="submission" date="2016-10" db="EMBL/GenBank/DDBJ databases">
        <authorList>
            <person name="Varghese N."/>
            <person name="Submissions S."/>
        </authorList>
    </citation>
    <scope>NUCLEOTIDE SEQUENCE [LARGE SCALE GENOMIC DNA]</scope>
    <source>
        <strain evidence="7">DSM 2179</strain>
    </source>
</reference>
<dbReference type="STRING" id="84035.SAMN05660742_10835"/>
<protein>
    <submittedName>
        <fullName evidence="6">Transcriptional regulator, GntR family</fullName>
    </submittedName>
</protein>
<name>A0A1H6Z830_9FIRM</name>
<dbReference type="FunFam" id="3.40.1410.10:FF:000008">
    <property type="entry name" value="Transcriptional regulator, GntR family"/>
    <property type="match status" value="1"/>
</dbReference>
<keyword evidence="2" id="KW-0805">Transcription regulation</keyword>
<dbReference type="PANTHER" id="PTHR44846">
    <property type="entry name" value="MANNOSYL-D-GLYCERATE TRANSPORT/METABOLISM SYSTEM REPRESSOR MNGR-RELATED"/>
    <property type="match status" value="1"/>
</dbReference>
<dbReference type="EMBL" id="FNZK01000008">
    <property type="protein sequence ID" value="SEJ45690.1"/>
    <property type="molecule type" value="Genomic_DNA"/>
</dbReference>
<dbReference type="SMART" id="SM00345">
    <property type="entry name" value="HTH_GNTR"/>
    <property type="match status" value="1"/>
</dbReference>
<dbReference type="SMART" id="SM00866">
    <property type="entry name" value="UTRA"/>
    <property type="match status" value="1"/>
</dbReference>
<dbReference type="PROSITE" id="PS50949">
    <property type="entry name" value="HTH_GNTR"/>
    <property type="match status" value="1"/>
</dbReference>
<dbReference type="SUPFAM" id="SSF64288">
    <property type="entry name" value="Chorismate lyase-like"/>
    <property type="match status" value="1"/>
</dbReference>
<dbReference type="InterPro" id="IPR011663">
    <property type="entry name" value="UTRA"/>
</dbReference>
<dbReference type="GO" id="GO:0003700">
    <property type="term" value="F:DNA-binding transcription factor activity"/>
    <property type="evidence" value="ECO:0007669"/>
    <property type="project" value="InterPro"/>
</dbReference>
<keyword evidence="4" id="KW-0804">Transcription</keyword>
<dbReference type="PANTHER" id="PTHR44846:SF5">
    <property type="entry name" value="HTH-TYPE TRANSCRIPTIONAL REGULATOR GMUR"/>
    <property type="match status" value="1"/>
</dbReference>
<dbReference type="GO" id="GO:0003677">
    <property type="term" value="F:DNA binding"/>
    <property type="evidence" value="ECO:0007669"/>
    <property type="project" value="UniProtKB-KW"/>
</dbReference>
<dbReference type="RefSeq" id="WP_091831106.1">
    <property type="nucleotide sequence ID" value="NZ_FNZK01000008.1"/>
</dbReference>
<accession>A0A1H6Z830</accession>
<evidence type="ECO:0000256" key="1">
    <source>
        <dbReference type="ARBA" id="ARBA00022491"/>
    </source>
</evidence>
<keyword evidence="1" id="KW-0678">Repressor</keyword>
<dbReference type="Proteomes" id="UP000199662">
    <property type="component" value="Unassembled WGS sequence"/>
</dbReference>
<dbReference type="InterPro" id="IPR028978">
    <property type="entry name" value="Chorismate_lyase_/UTRA_dom_sf"/>
</dbReference>
<gene>
    <name evidence="6" type="ORF">SAMN05660742_10835</name>
</gene>
<dbReference type="Pfam" id="PF07702">
    <property type="entry name" value="UTRA"/>
    <property type="match status" value="1"/>
</dbReference>
<dbReference type="InterPro" id="IPR000524">
    <property type="entry name" value="Tscrpt_reg_HTH_GntR"/>
</dbReference>
<dbReference type="Gene3D" id="1.10.10.10">
    <property type="entry name" value="Winged helix-like DNA-binding domain superfamily/Winged helix DNA-binding domain"/>
    <property type="match status" value="1"/>
</dbReference>
<dbReference type="CDD" id="cd07377">
    <property type="entry name" value="WHTH_GntR"/>
    <property type="match status" value="1"/>
</dbReference>
<dbReference type="AlphaFoldDB" id="A0A1H6Z830"/>
<evidence type="ECO:0000259" key="5">
    <source>
        <dbReference type="PROSITE" id="PS50949"/>
    </source>
</evidence>
<dbReference type="InterPro" id="IPR036388">
    <property type="entry name" value="WH-like_DNA-bd_sf"/>
</dbReference>
<organism evidence="6 7">
    <name type="scientific">Propionispira arboris</name>
    <dbReference type="NCBI Taxonomy" id="84035"/>
    <lineage>
        <taxon>Bacteria</taxon>
        <taxon>Bacillati</taxon>
        <taxon>Bacillota</taxon>
        <taxon>Negativicutes</taxon>
        <taxon>Selenomonadales</taxon>
        <taxon>Selenomonadaceae</taxon>
        <taxon>Propionispira</taxon>
    </lineage>
</organism>
<dbReference type="Pfam" id="PF00392">
    <property type="entry name" value="GntR"/>
    <property type="match status" value="1"/>
</dbReference>
<dbReference type="SUPFAM" id="SSF46785">
    <property type="entry name" value="Winged helix' DNA-binding domain"/>
    <property type="match status" value="1"/>
</dbReference>
<sequence length="242" mass="28035">MKTQNRSYREIAEVIKKRIENNEYPINALIPKQVALAEEFSVSRTTIAKALDILISRGFLYTRRGAGTFVTKSMVLSKQDFYVQDYIGLTNQFPDDTVTSKIILFEIVFPDEKVQSALNLKAEVPVYNVIRLRLLNGQNYMLEHTRMPVHLIKGLHSEILQKSIYKYIKETLKLTMSGAWRKIFADKPNEQDKEYLGCTETDPVMRVEQIVCLTDGEPFEYSITTRKYDQGSFIVIDQKSRF</sequence>
<dbReference type="Gene3D" id="3.40.1410.10">
    <property type="entry name" value="Chorismate lyase-like"/>
    <property type="match status" value="1"/>
</dbReference>
<dbReference type="PRINTS" id="PR00035">
    <property type="entry name" value="HTHGNTR"/>
</dbReference>
<dbReference type="InterPro" id="IPR036390">
    <property type="entry name" value="WH_DNA-bd_sf"/>
</dbReference>
<evidence type="ECO:0000256" key="4">
    <source>
        <dbReference type="ARBA" id="ARBA00023163"/>
    </source>
</evidence>
<dbReference type="GO" id="GO:0045892">
    <property type="term" value="P:negative regulation of DNA-templated transcription"/>
    <property type="evidence" value="ECO:0007669"/>
    <property type="project" value="TreeGrafter"/>
</dbReference>
<keyword evidence="7" id="KW-1185">Reference proteome</keyword>
<evidence type="ECO:0000256" key="3">
    <source>
        <dbReference type="ARBA" id="ARBA00023125"/>
    </source>
</evidence>
<evidence type="ECO:0000313" key="7">
    <source>
        <dbReference type="Proteomes" id="UP000199662"/>
    </source>
</evidence>